<organism evidence="1">
    <name type="scientific">Aureoumbra lagunensis</name>
    <dbReference type="NCBI Taxonomy" id="44058"/>
    <lineage>
        <taxon>Eukaryota</taxon>
        <taxon>Sar</taxon>
        <taxon>Stramenopiles</taxon>
        <taxon>Ochrophyta</taxon>
        <taxon>Pelagophyceae</taxon>
        <taxon>Pelagomonadales</taxon>
        <taxon>Aureoumbra</taxon>
    </lineage>
</organism>
<accession>A0A7S3JUF6</accession>
<name>A0A7S3JUF6_9STRA</name>
<proteinExistence type="predicted"/>
<sequence>MPFIYGSMKALSNEILVRDKLIEAEIRNNQGKDKLIEEKKKRIEEKDERINKKDIDITKLQYQLNNERSSRYALEQTRILVEMGAISEYPDAKSNTIATNQLIRLLFKN</sequence>
<gene>
    <name evidence="1" type="ORF">ALAG00032_LOCUS3678</name>
</gene>
<protein>
    <submittedName>
        <fullName evidence="1">Uncharacterized protein</fullName>
    </submittedName>
</protein>
<evidence type="ECO:0000313" key="1">
    <source>
        <dbReference type="EMBL" id="CAE0362937.1"/>
    </source>
</evidence>
<reference evidence="1" key="1">
    <citation type="submission" date="2021-01" db="EMBL/GenBank/DDBJ databases">
        <authorList>
            <person name="Corre E."/>
            <person name="Pelletier E."/>
            <person name="Niang G."/>
            <person name="Scheremetjew M."/>
            <person name="Finn R."/>
            <person name="Kale V."/>
            <person name="Holt S."/>
            <person name="Cochrane G."/>
            <person name="Meng A."/>
            <person name="Brown T."/>
            <person name="Cohen L."/>
        </authorList>
    </citation>
    <scope>NUCLEOTIDE SEQUENCE</scope>
    <source>
        <strain evidence="1">CCMP1510</strain>
    </source>
</reference>
<dbReference type="EMBL" id="HBIJ01005219">
    <property type="protein sequence ID" value="CAE0362937.1"/>
    <property type="molecule type" value="Transcribed_RNA"/>
</dbReference>
<dbReference type="AlphaFoldDB" id="A0A7S3JUF6"/>